<sequence length="146" mass="15940">MRWALVVGPAPLVLSGSFRSLLSVLSARTSWMCMSIPAGSARRLSSWRGGHVLALIHMSCEKFTKSHTSAIQPWTPTQTSPTRNLTRANRHRPYITCLPSSIKRTHLRPRPRCTSKPSSSPSLPPQQQPADRNTSAANASTLALGT</sequence>
<feature type="chain" id="PRO_5026153036" description="Secreted protein" evidence="2">
    <location>
        <begin position="16"/>
        <end position="146"/>
    </location>
</feature>
<feature type="compositionally biased region" description="Polar residues" evidence="1">
    <location>
        <begin position="130"/>
        <end position="146"/>
    </location>
</feature>
<proteinExistence type="predicted"/>
<evidence type="ECO:0008006" key="5">
    <source>
        <dbReference type="Google" id="ProtNLM"/>
    </source>
</evidence>
<evidence type="ECO:0000313" key="4">
    <source>
        <dbReference type="Proteomes" id="UP000799436"/>
    </source>
</evidence>
<feature type="region of interest" description="Disordered" evidence="1">
    <location>
        <begin position="71"/>
        <end position="146"/>
    </location>
</feature>
<evidence type="ECO:0000313" key="3">
    <source>
        <dbReference type="EMBL" id="KAF2770829.1"/>
    </source>
</evidence>
<accession>A0A6G1LE24</accession>
<feature type="signal peptide" evidence="2">
    <location>
        <begin position="1"/>
        <end position="15"/>
    </location>
</feature>
<organism evidence="3 4">
    <name type="scientific">Teratosphaeria nubilosa</name>
    <dbReference type="NCBI Taxonomy" id="161662"/>
    <lineage>
        <taxon>Eukaryota</taxon>
        <taxon>Fungi</taxon>
        <taxon>Dikarya</taxon>
        <taxon>Ascomycota</taxon>
        <taxon>Pezizomycotina</taxon>
        <taxon>Dothideomycetes</taxon>
        <taxon>Dothideomycetidae</taxon>
        <taxon>Mycosphaerellales</taxon>
        <taxon>Teratosphaeriaceae</taxon>
        <taxon>Teratosphaeria</taxon>
    </lineage>
</organism>
<reference evidence="3" key="1">
    <citation type="journal article" date="2020" name="Stud. Mycol.">
        <title>101 Dothideomycetes genomes: a test case for predicting lifestyles and emergence of pathogens.</title>
        <authorList>
            <person name="Haridas S."/>
            <person name="Albert R."/>
            <person name="Binder M."/>
            <person name="Bloem J."/>
            <person name="Labutti K."/>
            <person name="Salamov A."/>
            <person name="Andreopoulos B."/>
            <person name="Baker S."/>
            <person name="Barry K."/>
            <person name="Bills G."/>
            <person name="Bluhm B."/>
            <person name="Cannon C."/>
            <person name="Castanera R."/>
            <person name="Culley D."/>
            <person name="Daum C."/>
            <person name="Ezra D."/>
            <person name="Gonzalez J."/>
            <person name="Henrissat B."/>
            <person name="Kuo A."/>
            <person name="Liang C."/>
            <person name="Lipzen A."/>
            <person name="Lutzoni F."/>
            <person name="Magnuson J."/>
            <person name="Mondo S."/>
            <person name="Nolan M."/>
            <person name="Ohm R."/>
            <person name="Pangilinan J."/>
            <person name="Park H.-J."/>
            <person name="Ramirez L."/>
            <person name="Alfaro M."/>
            <person name="Sun H."/>
            <person name="Tritt A."/>
            <person name="Yoshinaga Y."/>
            <person name="Zwiers L.-H."/>
            <person name="Turgeon B."/>
            <person name="Goodwin S."/>
            <person name="Spatafora J."/>
            <person name="Crous P."/>
            <person name="Grigoriev I."/>
        </authorList>
    </citation>
    <scope>NUCLEOTIDE SEQUENCE</scope>
    <source>
        <strain evidence="3">CBS 116005</strain>
    </source>
</reference>
<dbReference type="EMBL" id="ML995823">
    <property type="protein sequence ID" value="KAF2770829.1"/>
    <property type="molecule type" value="Genomic_DNA"/>
</dbReference>
<keyword evidence="4" id="KW-1185">Reference proteome</keyword>
<keyword evidence="2" id="KW-0732">Signal</keyword>
<feature type="compositionally biased region" description="Basic residues" evidence="1">
    <location>
        <begin position="103"/>
        <end position="113"/>
    </location>
</feature>
<evidence type="ECO:0000256" key="1">
    <source>
        <dbReference type="SAM" id="MobiDB-lite"/>
    </source>
</evidence>
<gene>
    <name evidence="3" type="ORF">EJ03DRAFT_56004</name>
</gene>
<name>A0A6G1LE24_9PEZI</name>
<dbReference type="AlphaFoldDB" id="A0A6G1LE24"/>
<feature type="compositionally biased region" description="Polar residues" evidence="1">
    <location>
        <begin position="71"/>
        <end position="87"/>
    </location>
</feature>
<dbReference type="Proteomes" id="UP000799436">
    <property type="component" value="Unassembled WGS sequence"/>
</dbReference>
<protein>
    <recommendedName>
        <fullName evidence="5">Secreted protein</fullName>
    </recommendedName>
</protein>
<evidence type="ECO:0000256" key="2">
    <source>
        <dbReference type="SAM" id="SignalP"/>
    </source>
</evidence>